<evidence type="ECO:0000313" key="4">
    <source>
        <dbReference type="Ensembl" id="ENSXETP00000072959"/>
    </source>
</evidence>
<reference evidence="4" key="2">
    <citation type="submission" date="2020-05" db="UniProtKB">
        <authorList>
            <consortium name="Ensembl"/>
        </authorList>
    </citation>
    <scope>IDENTIFICATION</scope>
</reference>
<proteinExistence type="predicted"/>
<reference evidence="4" key="1">
    <citation type="journal article" date="2010" name="Science">
        <title>The genome of the Western clawed frog Xenopus tropicalis.</title>
        <authorList>
            <person name="Hellsten U."/>
            <person name="Harland R.M."/>
            <person name="Gilchrist M.J."/>
            <person name="Hendrix D."/>
            <person name="Jurka J."/>
            <person name="Kapitonov V."/>
            <person name="Ovcharenko I."/>
            <person name="Putnam N.H."/>
            <person name="Shu S."/>
            <person name="Taher L."/>
            <person name="Blitz I.L."/>
            <person name="Blumberg B."/>
            <person name="Dichmann D.S."/>
            <person name="Dubchak I."/>
            <person name="Amaya E."/>
            <person name="Detter J.C."/>
            <person name="Fletcher R."/>
            <person name="Gerhard D.S."/>
            <person name="Goodstein D."/>
            <person name="Graves T."/>
            <person name="Grigoriev I.V."/>
            <person name="Grimwood J."/>
            <person name="Kawashima T."/>
            <person name="Lindquist E."/>
            <person name="Lucas S.M."/>
            <person name="Mead P.E."/>
            <person name="Mitros T."/>
            <person name="Ogino H."/>
            <person name="Ohta Y."/>
            <person name="Poliakov A.V."/>
            <person name="Pollet N."/>
            <person name="Robert J."/>
            <person name="Salamov A."/>
            <person name="Sater A.K."/>
            <person name="Schmutz J."/>
            <person name="Terry A."/>
            <person name="Vize P.D."/>
            <person name="Warren W.C."/>
            <person name="Wells D."/>
            <person name="Wills A."/>
            <person name="Wilson R.K."/>
            <person name="Zimmerman L.B."/>
            <person name="Zorn A.M."/>
            <person name="Grainger R."/>
            <person name="Grammer T."/>
            <person name="Khokha M.K."/>
            <person name="Richardson P.M."/>
            <person name="Rokhsar D.S."/>
        </authorList>
    </citation>
    <scope>NUCLEOTIDE SEQUENCE [LARGE SCALE GENOMIC DNA]</scope>
    <source>
        <strain evidence="4">Nigerian</strain>
    </source>
</reference>
<keyword evidence="2" id="KW-0472">Membrane</keyword>
<feature type="region of interest" description="Disordered" evidence="1">
    <location>
        <begin position="83"/>
        <end position="170"/>
    </location>
</feature>
<feature type="chain" id="PRO_5026180275" evidence="3">
    <location>
        <begin position="21"/>
        <end position="170"/>
    </location>
</feature>
<keyword evidence="2" id="KW-0812">Transmembrane</keyword>
<keyword evidence="2" id="KW-1133">Transmembrane helix</keyword>
<dbReference type="AlphaFoldDB" id="A0A6I8QTL7"/>
<evidence type="ECO:0000256" key="2">
    <source>
        <dbReference type="SAM" id="Phobius"/>
    </source>
</evidence>
<dbReference type="Ensembl" id="ENSXETT00000103744">
    <property type="protein sequence ID" value="ENSXETP00000072959"/>
    <property type="gene ID" value="ENSXETG00000034664"/>
</dbReference>
<feature type="compositionally biased region" description="Acidic residues" evidence="1">
    <location>
        <begin position="96"/>
        <end position="110"/>
    </location>
</feature>
<dbReference type="InParanoid" id="A0A6I8QTL7"/>
<accession>A0A6I8QTL7</accession>
<feature type="compositionally biased region" description="Gly residues" evidence="1">
    <location>
        <begin position="159"/>
        <end position="170"/>
    </location>
</feature>
<name>A0A6I8QTL7_XENTR</name>
<dbReference type="Bgee" id="ENSXETG00000034664">
    <property type="expression patterns" value="Expressed in liver and 11 other cell types or tissues"/>
</dbReference>
<keyword evidence="3" id="KW-0732">Signal</keyword>
<organism evidence="4">
    <name type="scientific">Xenopus tropicalis</name>
    <name type="common">Western clawed frog</name>
    <name type="synonym">Silurana tropicalis</name>
    <dbReference type="NCBI Taxonomy" id="8364"/>
    <lineage>
        <taxon>Eukaryota</taxon>
        <taxon>Metazoa</taxon>
        <taxon>Chordata</taxon>
        <taxon>Craniata</taxon>
        <taxon>Vertebrata</taxon>
        <taxon>Euteleostomi</taxon>
        <taxon>Amphibia</taxon>
        <taxon>Batrachia</taxon>
        <taxon>Anura</taxon>
        <taxon>Pipoidea</taxon>
        <taxon>Pipidae</taxon>
        <taxon>Xenopodinae</taxon>
        <taxon>Xenopus</taxon>
        <taxon>Silurana</taxon>
    </lineage>
</organism>
<feature type="compositionally biased region" description="Basic and acidic residues" evidence="1">
    <location>
        <begin position="83"/>
        <end position="95"/>
    </location>
</feature>
<sequence length="170" mass="19269">MLSLIFLVHHLVLMLPAVKAEFKIEDKTSNLHVTLLSLIFIMICLAFVIAWRKLIHMNGGQKYHPQDLWVRTQDMIEEMISHFGHDTEGSITERENQDEEEVDKEDEERGDEDRHCGLVGAEAGDSCDRAPRRRPTQKRGTARHSAINAPTKERYAGGQRKGGQALGTHS</sequence>
<evidence type="ECO:0000256" key="1">
    <source>
        <dbReference type="SAM" id="MobiDB-lite"/>
    </source>
</evidence>
<evidence type="ECO:0000256" key="3">
    <source>
        <dbReference type="SAM" id="SignalP"/>
    </source>
</evidence>
<feature type="compositionally biased region" description="Basic residues" evidence="1">
    <location>
        <begin position="131"/>
        <end position="142"/>
    </location>
</feature>
<feature type="transmembrane region" description="Helical" evidence="2">
    <location>
        <begin position="30"/>
        <end position="51"/>
    </location>
</feature>
<protein>
    <submittedName>
        <fullName evidence="4">Uncharacterized protein</fullName>
    </submittedName>
</protein>
<feature type="signal peptide" evidence="3">
    <location>
        <begin position="1"/>
        <end position="20"/>
    </location>
</feature>